<dbReference type="AlphaFoldDB" id="A0A2P2R494"/>
<proteinExistence type="predicted"/>
<reference evidence="1" key="1">
    <citation type="submission" date="2018-02" db="EMBL/GenBank/DDBJ databases">
        <title>Rhizophora mucronata_Transcriptome.</title>
        <authorList>
            <person name="Meera S.P."/>
            <person name="Sreeshan A."/>
            <person name="Augustine A."/>
        </authorList>
    </citation>
    <scope>NUCLEOTIDE SEQUENCE</scope>
    <source>
        <tissue evidence="1">Leaf</tissue>
    </source>
</reference>
<dbReference type="EMBL" id="GGEC01093537">
    <property type="protein sequence ID" value="MBX74021.1"/>
    <property type="molecule type" value="Transcribed_RNA"/>
</dbReference>
<protein>
    <submittedName>
        <fullName evidence="1">Uncharacterized protein</fullName>
    </submittedName>
</protein>
<accession>A0A2P2R494</accession>
<organism evidence="1">
    <name type="scientific">Rhizophora mucronata</name>
    <name type="common">Asiatic mangrove</name>
    <dbReference type="NCBI Taxonomy" id="61149"/>
    <lineage>
        <taxon>Eukaryota</taxon>
        <taxon>Viridiplantae</taxon>
        <taxon>Streptophyta</taxon>
        <taxon>Embryophyta</taxon>
        <taxon>Tracheophyta</taxon>
        <taxon>Spermatophyta</taxon>
        <taxon>Magnoliopsida</taxon>
        <taxon>eudicotyledons</taxon>
        <taxon>Gunneridae</taxon>
        <taxon>Pentapetalae</taxon>
        <taxon>rosids</taxon>
        <taxon>fabids</taxon>
        <taxon>Malpighiales</taxon>
        <taxon>Rhizophoraceae</taxon>
        <taxon>Rhizophora</taxon>
    </lineage>
</organism>
<evidence type="ECO:0000313" key="1">
    <source>
        <dbReference type="EMBL" id="MBX74021.1"/>
    </source>
</evidence>
<name>A0A2P2R494_RHIMU</name>
<sequence>MCLTNRQKQGEDFEFSNPYHVGFFFVFSSPSYSFNNSIHMYVSL</sequence>